<proteinExistence type="predicted"/>
<reference evidence="2" key="1">
    <citation type="journal article" date="2019" name="Int. J. Syst. Evol. Microbiol.">
        <title>The Global Catalogue of Microorganisms (GCM) 10K type strain sequencing project: providing services to taxonomists for standard genome sequencing and annotation.</title>
        <authorList>
            <consortium name="The Broad Institute Genomics Platform"/>
            <consortium name="The Broad Institute Genome Sequencing Center for Infectious Disease"/>
            <person name="Wu L."/>
            <person name="Ma J."/>
        </authorList>
    </citation>
    <scope>NUCLEOTIDE SEQUENCE [LARGE SCALE GENOMIC DNA]</scope>
    <source>
        <strain evidence="2">JCM 17924</strain>
    </source>
</reference>
<keyword evidence="2" id="KW-1185">Reference proteome</keyword>
<comment type="caution">
    <text evidence="1">The sequence shown here is derived from an EMBL/GenBank/DDBJ whole genome shotgun (WGS) entry which is preliminary data.</text>
</comment>
<dbReference type="EMBL" id="BAABHA010000006">
    <property type="protein sequence ID" value="GAA4382265.1"/>
    <property type="molecule type" value="Genomic_DNA"/>
</dbReference>
<gene>
    <name evidence="1" type="ORF">GCM10023186_22320</name>
</gene>
<evidence type="ECO:0000313" key="1">
    <source>
        <dbReference type="EMBL" id="GAA4382265.1"/>
    </source>
</evidence>
<sequence>MLKKESFTVDTMKALLKLDDAPLLTQDDIKGLDGKTARKKIKDYLGAYMSSEIPEQDQYEF</sequence>
<dbReference type="Proteomes" id="UP001500454">
    <property type="component" value="Unassembled WGS sequence"/>
</dbReference>
<protein>
    <submittedName>
        <fullName evidence="1">Uncharacterized protein</fullName>
    </submittedName>
</protein>
<organism evidence="1 2">
    <name type="scientific">Hymenobacter koreensis</name>
    <dbReference type="NCBI Taxonomy" id="1084523"/>
    <lineage>
        <taxon>Bacteria</taxon>
        <taxon>Pseudomonadati</taxon>
        <taxon>Bacteroidota</taxon>
        <taxon>Cytophagia</taxon>
        <taxon>Cytophagales</taxon>
        <taxon>Hymenobacteraceae</taxon>
        <taxon>Hymenobacter</taxon>
    </lineage>
</organism>
<evidence type="ECO:0000313" key="2">
    <source>
        <dbReference type="Proteomes" id="UP001500454"/>
    </source>
</evidence>
<accession>A0ABP8IZP1</accession>
<name>A0ABP8IZP1_9BACT</name>